<keyword evidence="2" id="KW-0812">Transmembrane</keyword>
<dbReference type="SMART" id="SM00844">
    <property type="entry name" value="GA"/>
    <property type="match status" value="5"/>
</dbReference>
<evidence type="ECO:0000259" key="3">
    <source>
        <dbReference type="SMART" id="SM00844"/>
    </source>
</evidence>
<reference evidence="4 5" key="1">
    <citation type="submission" date="2019-01" db="EMBL/GenBank/DDBJ databases">
        <authorList>
            <consortium name="Pathogen Informatics"/>
        </authorList>
    </citation>
    <scope>NUCLEOTIDE SEQUENCE [LARGE SCALE GENOMIC DNA]</scope>
    <source>
        <strain evidence="4 5">NCTC10186</strain>
    </source>
</reference>
<evidence type="ECO:0000313" key="4">
    <source>
        <dbReference type="EMBL" id="VEU72860.1"/>
    </source>
</evidence>
<keyword evidence="2" id="KW-0472">Membrane</keyword>
<dbReference type="EMBL" id="LR215031">
    <property type="protein sequence ID" value="VEU72860.1"/>
    <property type="molecule type" value="Genomic_DNA"/>
</dbReference>
<feature type="coiled-coil region" evidence="1">
    <location>
        <begin position="1328"/>
        <end position="1378"/>
    </location>
</feature>
<feature type="coiled-coil region" evidence="1">
    <location>
        <begin position="737"/>
        <end position="796"/>
    </location>
</feature>
<keyword evidence="1" id="KW-0175">Coiled coil</keyword>
<feature type="domain" description="Extracellular matrix-binding protein ebh GA module" evidence="3">
    <location>
        <begin position="1401"/>
        <end position="1460"/>
    </location>
</feature>
<feature type="coiled-coil region" evidence="1">
    <location>
        <begin position="1727"/>
        <end position="1814"/>
    </location>
</feature>
<dbReference type="KEGG" id="mgal:NCTC10186_00333"/>
<keyword evidence="2" id="KW-1133">Transmembrane helix</keyword>
<feature type="coiled-coil region" evidence="1">
    <location>
        <begin position="1666"/>
        <end position="1696"/>
    </location>
</feature>
<organism evidence="4 5">
    <name type="scientific">Mycoplasmopsis gallopavonis</name>
    <dbReference type="NCBI Taxonomy" id="76629"/>
    <lineage>
        <taxon>Bacteria</taxon>
        <taxon>Bacillati</taxon>
        <taxon>Mycoplasmatota</taxon>
        <taxon>Mycoplasmoidales</taxon>
        <taxon>Metamycoplasmataceae</taxon>
        <taxon>Mycoplasmopsis</taxon>
    </lineage>
</organism>
<sequence>MKKSKRILLPLSLVPLIGSIGVISLTSTSGTSSLNSQDRTITSPNEINYISGENKTFKNVYKNSYFYDMTGGTSSFAFRYDAAPLVETKIKSEHEWDEAVQNWTVTVNKNPTFPKGLDGESATFHNGPTWASNPRFAIAVSKGLEIIPNSLVVEIWNPLKDGQGAPEFSYTYGQRNMPITQPGKLEKSLPTSFWNDEANWSKYSKSSKEASFWNLYFSDWDWFREAGHQKGEENIDLNYWNTWKKNQEAPIPTQVWDALHSWNQIAALTWNKSYNTPMRAVFLETGRNPGWQKDSSWNAIDRQFQDNIHYNVGEIVGIDYDTGNWTSDNISVQNYFVIKFQTRKNKKMLVMNNQSLTKDNLGNKAYVMSGYSTFDHNTYVGNWDWEMVDIDKRYQNYSVDIKENIAKNSPSNDKNLPKLNFTVTGNKDGQSRTIVSTDSTNLKGDKIQINNENRSSQKSYWSRNFSSLYIGDRDTSLEDFNYSKQWWDVRKNWELSYKYINDLENYWDINIEKSWDESLDRMTYTLNYYFNELKYAKVQAKKYINEKQYLTNAQKQSLIQEVERATNESQIDGIKTKADQLDDAQKTLIDTFEALKADVKKNKNSKNYKLASDSLKNLYDQIYQEAEKSTNKQNAEYKDLAKVNELTQKIKDIQLDGQSFLDSAIEKLNNYQSVLPANLYNQTLNEINSANTRQEVTNALNKIIDLLQVFDNMKKALAAGKEAQKTEVYNSSEQTKKDELNKAIDQIEYKIERFSKIQTLTPEQWTQIKPSYQGMIDKVYDAIANLNGLKDALKKEINSYPEELLPNDEKSNLISRIDKESQIDTAKMKQYVKEAYDKASDNAKKIIDNLNNLTEDQKQEFKNKVDKYKELGNNDITDLKNLVDEAKKLNNSQGFDYSKIDNLTHLTDKQKEYWKEQIRSKESEGLEAQKVIYQKAVTQDSLMLDLENAVNSINKLKDAHDVSYEKSSNKAELDTELAKASEYLNKQTATYVEDSSIQDSINKLNTLKDNLDGNIQDLKAKIQNPEVVKLLDDKQRKDVAALITATKDSELTNEMLIKADQAIIRDDKLKLTTELVKAKNNGLDHESYNQFKNTISNLSLDKSQNPWDKEAADLLAKLQEINANLEAIKAKKAELNTKLAGNTWQYLNPAQKADFKLQIDKASTLEGLNALESKITKIDTKMKELKDTIDKIDSTLKPTNADFTNPETITNTDYTLATQESFKTNYVKALQDGHKGLISNEDALDNAEIQELIDGIKNSTAALDGNEALAAEKTKINTKIDQIPDSSLSATDKAKLKEKVNQATTIANPNSSNEGTNFQSTDSINNLVDKLVQELAKLATNVAEKETVKSGENYQGSAQELKTNYDNAISQGEQALNNTNKSSNDNWDAVLKDLETKNTAISNAKNALNGDTQLPAKKQTAQAEIDQLKYLNDAQKQALKDEIGAAQDSNSVNGIVAKAKELNDAMKELIDAHDKHNGRAADEAKGLEAIGEKRSETPKFKNATNQASYLNSLKEAEKIIQALDKTVVLDPTKVKELATSIETNYQNLNGEQNLDAYKKKAIDLINNSFNNLNQTQKNSLIAEINNAQNEEGVTNVLVKAKKENTQMGILNEEIHKANIRKESAEFSNSSDASKGSFNDELAKIQNQATNNNLQAEEIVALIEKTKNLALDGKERLDQKLAELQNKVNEAKEVQKTDKYNQASTVDKNTLNNTISESEEKIANPNYSKLTIEDVQKLIEKLEKAKNNILADKDTLNEEEIKKMENLNDQEKQQLIDESRNANGNEAKQEVIDKAKDLNDQKQQIIDKIKEAQNSGLNNDEANKLIDEVKKTNGLTNPEKLTELDHKISDLLDKLREVERDLNKLNPSSTNDKLDEIAHKIEDLKTQKVNTDQFTRALDNFKQMQSFNNLLKEFEATDYGSNKYEELKTQLNQKVAKLKTIDNNYTNNHLAQIAQTIGDNIDKDLTNYELDLELIETIKNNAQSQELLNKIEDAKAKHTNRFEHLINQLLDDNRYFNVVAKIRKNENLNPEDQKILDKVKASAKEDNLVPVINSLLQKDFDKVKTPEDKKKPFEGLSPWWWVILFVATLGLGALGVYLYTQKKNS</sequence>
<dbReference type="InterPro" id="IPR009063">
    <property type="entry name" value="Ig/albumin-bd_sf"/>
</dbReference>
<evidence type="ECO:0000256" key="2">
    <source>
        <dbReference type="SAM" id="Phobius"/>
    </source>
</evidence>
<dbReference type="InterPro" id="IPR002988">
    <property type="entry name" value="GA_module"/>
</dbReference>
<dbReference type="Pfam" id="PF01468">
    <property type="entry name" value="GA"/>
    <property type="match status" value="7"/>
</dbReference>
<dbReference type="Proteomes" id="UP000289862">
    <property type="component" value="Chromosome"/>
</dbReference>
<dbReference type="Gene3D" id="1.20.120.1850">
    <property type="entry name" value="Ebh helix bundles repeating unit (S and A modules)"/>
    <property type="match status" value="7"/>
</dbReference>
<dbReference type="RefSeq" id="WP_129724596.1">
    <property type="nucleotide sequence ID" value="NZ_LR215031.1"/>
</dbReference>
<evidence type="ECO:0000313" key="5">
    <source>
        <dbReference type="Proteomes" id="UP000289862"/>
    </source>
</evidence>
<proteinExistence type="predicted"/>
<feature type="coiled-coil region" evidence="1">
    <location>
        <begin position="1920"/>
        <end position="2007"/>
    </location>
</feature>
<feature type="coiled-coil region" evidence="1">
    <location>
        <begin position="1111"/>
        <end position="1138"/>
    </location>
</feature>
<accession>A0A449AZC5</accession>
<dbReference type="Gene3D" id="1.20.5.420">
    <property type="entry name" value="Immunoglobulin FC, subunit C"/>
    <property type="match status" value="1"/>
</dbReference>
<feature type="coiled-coil region" evidence="1">
    <location>
        <begin position="1418"/>
        <end position="1479"/>
    </location>
</feature>
<feature type="coiled-coil region" evidence="1">
    <location>
        <begin position="836"/>
        <end position="871"/>
    </location>
</feature>
<feature type="domain" description="Extracellular matrix-binding protein ebh GA module" evidence="3">
    <location>
        <begin position="1128"/>
        <end position="1176"/>
    </location>
</feature>
<feature type="domain" description="Extracellular matrix-binding protein ebh GA module" evidence="3">
    <location>
        <begin position="522"/>
        <end position="579"/>
    </location>
</feature>
<dbReference type="SUPFAM" id="SSF46997">
    <property type="entry name" value="Bacterial immunoglobulin/albumin-binding domains"/>
    <property type="match status" value="3"/>
</dbReference>
<gene>
    <name evidence="4" type="primary">ebh_3</name>
    <name evidence="4" type="ORF">NCTC10186_00333</name>
</gene>
<protein>
    <submittedName>
        <fullName evidence="4">ECM-binding protein homolog</fullName>
    </submittedName>
</protein>
<keyword evidence="5" id="KW-1185">Reference proteome</keyword>
<feature type="domain" description="Extracellular matrix-binding protein ebh GA module" evidence="3">
    <location>
        <begin position="1256"/>
        <end position="1317"/>
    </location>
</feature>
<name>A0A449AZC5_9BACT</name>
<evidence type="ECO:0000256" key="1">
    <source>
        <dbReference type="SAM" id="Coils"/>
    </source>
</evidence>
<feature type="transmembrane region" description="Helical" evidence="2">
    <location>
        <begin position="2078"/>
        <end position="2098"/>
    </location>
</feature>
<feature type="domain" description="Extracellular matrix-binding protein ebh GA module" evidence="3">
    <location>
        <begin position="1541"/>
        <end position="1601"/>
    </location>
</feature>
<dbReference type="InterPro" id="IPR020840">
    <property type="entry name" value="Extracell_matrix-bd_GA"/>
</dbReference>